<gene>
    <name evidence="2" type="ORF">G8O29_02105</name>
</gene>
<dbReference type="SUPFAM" id="SSF50800">
    <property type="entry name" value="PK beta-barrel domain-like"/>
    <property type="match status" value="1"/>
</dbReference>
<feature type="domain" description="MOSC" evidence="1">
    <location>
        <begin position="110"/>
        <end position="253"/>
    </location>
</feature>
<dbReference type="Gene3D" id="2.40.33.20">
    <property type="entry name" value="PK beta-barrel domain-like"/>
    <property type="match status" value="1"/>
</dbReference>
<name>A0ABX0G2V4_9RHOB</name>
<comment type="caution">
    <text evidence="2">The sequence shown here is derived from an EMBL/GenBank/DDBJ whole genome shotgun (WGS) entry which is preliminary data.</text>
</comment>
<organism evidence="2 3">
    <name type="scientific">Rhodobacter calidifons</name>
    <dbReference type="NCBI Taxonomy" id="2715277"/>
    <lineage>
        <taxon>Bacteria</taxon>
        <taxon>Pseudomonadati</taxon>
        <taxon>Pseudomonadota</taxon>
        <taxon>Alphaproteobacteria</taxon>
        <taxon>Rhodobacterales</taxon>
        <taxon>Rhodobacter group</taxon>
        <taxon>Rhodobacter</taxon>
    </lineage>
</organism>
<dbReference type="Proteomes" id="UP001515660">
    <property type="component" value="Unassembled WGS sequence"/>
</dbReference>
<evidence type="ECO:0000313" key="2">
    <source>
        <dbReference type="EMBL" id="NHB75533.1"/>
    </source>
</evidence>
<evidence type="ECO:0000313" key="3">
    <source>
        <dbReference type="Proteomes" id="UP001515660"/>
    </source>
</evidence>
<dbReference type="InterPro" id="IPR005302">
    <property type="entry name" value="MoCF_Sase_C"/>
</dbReference>
<dbReference type="Pfam" id="PF03473">
    <property type="entry name" value="MOSC"/>
    <property type="match status" value="1"/>
</dbReference>
<evidence type="ECO:0000259" key="1">
    <source>
        <dbReference type="PROSITE" id="PS51340"/>
    </source>
</evidence>
<proteinExistence type="predicted"/>
<protein>
    <submittedName>
        <fullName evidence="2">MOSC domain-containing protein</fullName>
    </submittedName>
</protein>
<dbReference type="EMBL" id="JAANHS010000001">
    <property type="protein sequence ID" value="NHB75533.1"/>
    <property type="molecule type" value="Genomic_DNA"/>
</dbReference>
<accession>A0ABX0G2V4</accession>
<dbReference type="InterPro" id="IPR011037">
    <property type="entry name" value="Pyrv_Knase-like_insert_dom_sf"/>
</dbReference>
<keyword evidence="3" id="KW-1185">Reference proteome</keyword>
<dbReference type="RefSeq" id="WP_166401568.1">
    <property type="nucleotide sequence ID" value="NZ_JAANHS010000001.1"/>
</dbReference>
<sequence length="253" mass="27249">MSGLSGGRVALLVRHPIKSAGHEELDEAVLTAGAAFPFDRVWAVAHAAARLTEPPTWAPKLHFLRGWGSAELMAVSCVSDPEAGVVTLGHPRRPTESFRPDDPADAARLIDWLRPLWPANRPEPARVIRVPGQALTDQDQPLVSINAMASLAELSARMGTRLSPHRFRGNIWVAGWAPWAELDLIGTEIAIGTARLRIEEPIGRCRATGANPETGLQDADTMGALETGYGHTDFGVFARVIAGGRIAVNDEVR</sequence>
<reference evidence="2 3" key="1">
    <citation type="journal article" date="2022" name="Microorganisms">
        <title>Genome Sequence and Characterization of a Xanthorhodopsin-Containing, Aerobic Anoxygenic Phototrophic Rhodobacter Species, Isolated from Mesophilic Conditions at Yellowstone National Park.</title>
        <authorList>
            <person name="Kyndt J.A."/>
            <person name="Robertson S."/>
            <person name="Shoffstall I.B."/>
            <person name="Ramaley R.F."/>
            <person name="Meyer T.E."/>
        </authorList>
    </citation>
    <scope>NUCLEOTIDE SEQUENCE [LARGE SCALE GENOMIC DNA]</scope>
    <source>
        <strain evidence="2 3">M37P</strain>
    </source>
</reference>
<dbReference type="PROSITE" id="PS51340">
    <property type="entry name" value="MOSC"/>
    <property type="match status" value="1"/>
</dbReference>